<sequence>MQATSKDRMTVGYLMQSMEQCKIDHADNSLKDFFDNIPISQTVEGQMIHTQVLNFDELAGGEHLKDVTDCQPDYMAQSLCKSLIYMYRRRIAGPIKIELSKGNLSEEP</sequence>
<keyword evidence="2" id="KW-1185">Reference proteome</keyword>
<dbReference type="AlphaFoldDB" id="A0A4C1X433"/>
<dbReference type="OrthoDB" id="428850at2759"/>
<comment type="caution">
    <text evidence="1">The sequence shown here is derived from an EMBL/GenBank/DDBJ whole genome shotgun (WGS) entry which is preliminary data.</text>
</comment>
<reference evidence="1 2" key="1">
    <citation type="journal article" date="2019" name="Commun. Biol.">
        <title>The bagworm genome reveals a unique fibroin gene that provides high tensile strength.</title>
        <authorList>
            <person name="Kono N."/>
            <person name="Nakamura H."/>
            <person name="Ohtoshi R."/>
            <person name="Tomita M."/>
            <person name="Numata K."/>
            <person name="Arakawa K."/>
        </authorList>
    </citation>
    <scope>NUCLEOTIDE SEQUENCE [LARGE SCALE GENOMIC DNA]</scope>
</reference>
<organism evidence="1 2">
    <name type="scientific">Eumeta variegata</name>
    <name type="common">Bagworm moth</name>
    <name type="synonym">Eumeta japonica</name>
    <dbReference type="NCBI Taxonomy" id="151549"/>
    <lineage>
        <taxon>Eukaryota</taxon>
        <taxon>Metazoa</taxon>
        <taxon>Ecdysozoa</taxon>
        <taxon>Arthropoda</taxon>
        <taxon>Hexapoda</taxon>
        <taxon>Insecta</taxon>
        <taxon>Pterygota</taxon>
        <taxon>Neoptera</taxon>
        <taxon>Endopterygota</taxon>
        <taxon>Lepidoptera</taxon>
        <taxon>Glossata</taxon>
        <taxon>Ditrysia</taxon>
        <taxon>Tineoidea</taxon>
        <taxon>Psychidae</taxon>
        <taxon>Oiketicinae</taxon>
        <taxon>Eumeta</taxon>
    </lineage>
</organism>
<proteinExistence type="predicted"/>
<evidence type="ECO:0000313" key="2">
    <source>
        <dbReference type="Proteomes" id="UP000299102"/>
    </source>
</evidence>
<evidence type="ECO:0000313" key="1">
    <source>
        <dbReference type="EMBL" id="GBP57005.1"/>
    </source>
</evidence>
<protein>
    <submittedName>
        <fullName evidence="1">Uncharacterized protein</fullName>
    </submittedName>
</protein>
<accession>A0A4C1X433</accession>
<gene>
    <name evidence="1" type="ORF">EVAR_88634_1</name>
</gene>
<name>A0A4C1X433_EUMVA</name>
<dbReference type="Proteomes" id="UP000299102">
    <property type="component" value="Unassembled WGS sequence"/>
</dbReference>
<dbReference type="EMBL" id="BGZK01000706">
    <property type="protein sequence ID" value="GBP57005.1"/>
    <property type="molecule type" value="Genomic_DNA"/>
</dbReference>